<reference evidence="3" key="2">
    <citation type="submission" date="2023-01" db="EMBL/GenBank/DDBJ databases">
        <authorList>
            <person name="Sun Q."/>
            <person name="Evtushenko L."/>
        </authorList>
    </citation>
    <scope>NUCLEOTIDE SEQUENCE</scope>
    <source>
        <strain evidence="3">VKM B-2222</strain>
    </source>
</reference>
<dbReference type="AlphaFoldDB" id="A0AAD3P141"/>
<dbReference type="Pfam" id="PF06812">
    <property type="entry name" value="ImpA_N"/>
    <property type="match status" value="1"/>
</dbReference>
<dbReference type="PANTHER" id="PTHR37951">
    <property type="entry name" value="CYTOPLASMIC PROTEIN-RELATED"/>
    <property type="match status" value="1"/>
</dbReference>
<proteinExistence type="predicted"/>
<dbReference type="InterPro" id="IPR017740">
    <property type="entry name" value="TssA-like"/>
</dbReference>
<comment type="caution">
    <text evidence="3">The sequence shown here is derived from an EMBL/GenBank/DDBJ whole genome shotgun (WGS) entry which is preliminary data.</text>
</comment>
<name>A0AAD3P141_9RHOB</name>
<evidence type="ECO:0000256" key="1">
    <source>
        <dbReference type="SAM" id="MobiDB-lite"/>
    </source>
</evidence>
<protein>
    <recommendedName>
        <fullName evidence="2">ImpA N-terminal domain-containing protein</fullName>
    </recommendedName>
</protein>
<dbReference type="InterPro" id="IPR010657">
    <property type="entry name" value="ImpA_N"/>
</dbReference>
<dbReference type="Proteomes" id="UP001143349">
    <property type="component" value="Unassembled WGS sequence"/>
</dbReference>
<evidence type="ECO:0000313" key="3">
    <source>
        <dbReference type="EMBL" id="GLK65513.1"/>
    </source>
</evidence>
<feature type="region of interest" description="Disordered" evidence="1">
    <location>
        <begin position="1"/>
        <end position="21"/>
    </location>
</feature>
<reference evidence="3" key="1">
    <citation type="journal article" date="2014" name="Int. J. Syst. Evol. Microbiol.">
        <title>Complete genome sequence of Corynebacterium casei LMG S-19264T (=DSM 44701T), isolated from a smear-ripened cheese.</title>
        <authorList>
            <consortium name="US DOE Joint Genome Institute (JGI-PGF)"/>
            <person name="Walter F."/>
            <person name="Albersmeier A."/>
            <person name="Kalinowski J."/>
            <person name="Ruckert C."/>
        </authorList>
    </citation>
    <scope>NUCLEOTIDE SEQUENCE</scope>
    <source>
        <strain evidence="3">VKM B-2222</strain>
    </source>
</reference>
<gene>
    <name evidence="3" type="ORF">GCM10017635_29890</name>
</gene>
<sequence length="445" mass="48476">MADFNLLEPISSEEPCGPDLEQQDDEEFLDYYFEAESRLPERYFIPSQTGNQDQSDPRALKDRLFDPRSVRLDEETAAITALLHRSRDLRLLSLLARFQILAGRLEEFTSTVEDMAAALAQWPEDIHPQGADRRSAIEALNTQATVVMPLLHLPLLPETNVTLRRYMVVTGKATPRSSEADLEGTDFMGPLRSDAKLAALTATHGRLLRLSDAIHRLTRVAAAQATAPFHPDLAALRSAIEDMQQMIATARPELRPWQPDIVKEPAQPQGDEPVAGLVPIPQAPVGDRPVFDRATAAAALDAACNWLAVHEPSSPALVLVAQARELIGKPLVEALRILMPAEAGRALLKIGQGTPFALPMERLQALTQAGLDGQPAGENPPKPMQPIVRRADLVATLLGVEGYYTNNEPASPVPLLLAKGRDMLHARFDAIIAELLAAAPPSGEN</sequence>
<evidence type="ECO:0000259" key="2">
    <source>
        <dbReference type="Pfam" id="PF06812"/>
    </source>
</evidence>
<organism evidence="3 4">
    <name type="scientific">Paracoccus kondratievae</name>
    <dbReference type="NCBI Taxonomy" id="135740"/>
    <lineage>
        <taxon>Bacteria</taxon>
        <taxon>Pseudomonadati</taxon>
        <taxon>Pseudomonadota</taxon>
        <taxon>Alphaproteobacteria</taxon>
        <taxon>Rhodobacterales</taxon>
        <taxon>Paracoccaceae</taxon>
        <taxon>Paracoccus</taxon>
    </lineage>
</organism>
<dbReference type="PANTHER" id="PTHR37951:SF1">
    <property type="entry name" value="TYPE VI SECRETION SYSTEM COMPONENT TSSA1"/>
    <property type="match status" value="1"/>
</dbReference>
<accession>A0AAD3P141</accession>
<dbReference type="RefSeq" id="WP_271180122.1">
    <property type="nucleotide sequence ID" value="NZ_BSFH01000090.1"/>
</dbReference>
<dbReference type="EMBL" id="BSFH01000090">
    <property type="protein sequence ID" value="GLK65513.1"/>
    <property type="molecule type" value="Genomic_DNA"/>
</dbReference>
<keyword evidence="4" id="KW-1185">Reference proteome</keyword>
<feature type="domain" description="ImpA N-terminal" evidence="2">
    <location>
        <begin position="7"/>
        <end position="141"/>
    </location>
</feature>
<evidence type="ECO:0000313" key="4">
    <source>
        <dbReference type="Proteomes" id="UP001143349"/>
    </source>
</evidence>